<proteinExistence type="predicted"/>
<accession>A0AAE0KNK1</accession>
<evidence type="ECO:0000313" key="2">
    <source>
        <dbReference type="Proteomes" id="UP001190700"/>
    </source>
</evidence>
<dbReference type="AlphaFoldDB" id="A0AAE0KNK1"/>
<reference evidence="1 2" key="1">
    <citation type="journal article" date="2015" name="Genome Biol. Evol.">
        <title>Comparative Genomics of a Bacterivorous Green Alga Reveals Evolutionary Causalities and Consequences of Phago-Mixotrophic Mode of Nutrition.</title>
        <authorList>
            <person name="Burns J.A."/>
            <person name="Paasch A."/>
            <person name="Narechania A."/>
            <person name="Kim E."/>
        </authorList>
    </citation>
    <scope>NUCLEOTIDE SEQUENCE [LARGE SCALE GENOMIC DNA]</scope>
    <source>
        <strain evidence="1 2">PLY_AMNH</strain>
    </source>
</reference>
<dbReference type="Proteomes" id="UP001190700">
    <property type="component" value="Unassembled WGS sequence"/>
</dbReference>
<evidence type="ECO:0000313" key="1">
    <source>
        <dbReference type="EMBL" id="KAK3254869.1"/>
    </source>
</evidence>
<name>A0AAE0KNK1_9CHLO</name>
<keyword evidence="2" id="KW-1185">Reference proteome</keyword>
<dbReference type="EMBL" id="LGRX02023112">
    <property type="protein sequence ID" value="KAK3254869.1"/>
    <property type="molecule type" value="Genomic_DNA"/>
</dbReference>
<comment type="caution">
    <text evidence="1">The sequence shown here is derived from an EMBL/GenBank/DDBJ whole genome shotgun (WGS) entry which is preliminary data.</text>
</comment>
<sequence>MLSAVTVNFSRYFQPCSEQCSPNALRVARRVKHFSSSSRCSTACVSTQNLIARKRRSLTTFRQRKSNSNSQGEMKCVSTSATATSLPSVEEVPPSRSFTFPLKRGGMVSFFVEEHRDDEEFRIWVNVTTKTLQEPVTLNWGVYREVLDELSPLDEIPEGSTERDDTVCTPLSLTVAETRAHGTTEIVIPEYLSPCGVAFNITDCSGILASDAWDPDKPLTFPIGFGTGHPSPLGVKQKAYLAPVDECLLLSMATGDGKVR</sequence>
<protein>
    <submittedName>
        <fullName evidence="1">Uncharacterized protein</fullName>
    </submittedName>
</protein>
<organism evidence="1 2">
    <name type="scientific">Cymbomonas tetramitiformis</name>
    <dbReference type="NCBI Taxonomy" id="36881"/>
    <lineage>
        <taxon>Eukaryota</taxon>
        <taxon>Viridiplantae</taxon>
        <taxon>Chlorophyta</taxon>
        <taxon>Pyramimonadophyceae</taxon>
        <taxon>Pyramimonadales</taxon>
        <taxon>Pyramimonadaceae</taxon>
        <taxon>Cymbomonas</taxon>
    </lineage>
</organism>
<gene>
    <name evidence="1" type="ORF">CYMTET_35931</name>
</gene>